<evidence type="ECO:0000313" key="1">
    <source>
        <dbReference type="EMBL" id="MDS1272635.1"/>
    </source>
</evidence>
<keyword evidence="2" id="KW-1185">Reference proteome</keyword>
<dbReference type="Proteomes" id="UP001250214">
    <property type="component" value="Unassembled WGS sequence"/>
</dbReference>
<dbReference type="EMBL" id="JAVLVT010000020">
    <property type="protein sequence ID" value="MDS1272635.1"/>
    <property type="molecule type" value="Genomic_DNA"/>
</dbReference>
<name>A0ABU2HBC4_9ACTN</name>
<protein>
    <submittedName>
        <fullName evidence="1">Uncharacterized protein</fullName>
    </submittedName>
</protein>
<reference evidence="2" key="1">
    <citation type="submission" date="2023-07" db="EMBL/GenBank/DDBJ databases">
        <title>Novel species in the genus Lipingzhangella isolated from Sambhar Salt Lake.</title>
        <authorList>
            <person name="Jiya N."/>
            <person name="Kajale S."/>
            <person name="Sharma A."/>
        </authorList>
    </citation>
    <scope>NUCLEOTIDE SEQUENCE [LARGE SCALE GENOMIC DNA]</scope>
    <source>
        <strain evidence="2">LS1_29</strain>
    </source>
</reference>
<sequence length="153" mass="17206">MQALLALGVVREQQAAPGKDIRCGFNTGHKQREDLIVYFGFTKRVIFTSGFKECRQNTAVTPCIPLPFDDAANRSEKDPLCVRVFPIRRSWEFGKWPRSEHLSEPVSHKHPHGLADLSDFRIGHSCTKQGGSDDVGGHSIHFLDRKNILTILP</sequence>
<accession>A0ABU2HBC4</accession>
<proteinExistence type="predicted"/>
<gene>
    <name evidence="1" type="ORF">RIF23_20315</name>
</gene>
<evidence type="ECO:0000313" key="2">
    <source>
        <dbReference type="Proteomes" id="UP001250214"/>
    </source>
</evidence>
<organism evidence="1 2">
    <name type="scientific">Lipingzhangella rawalii</name>
    <dbReference type="NCBI Taxonomy" id="2055835"/>
    <lineage>
        <taxon>Bacteria</taxon>
        <taxon>Bacillati</taxon>
        <taxon>Actinomycetota</taxon>
        <taxon>Actinomycetes</taxon>
        <taxon>Streptosporangiales</taxon>
        <taxon>Nocardiopsidaceae</taxon>
        <taxon>Lipingzhangella</taxon>
    </lineage>
</organism>
<comment type="caution">
    <text evidence="1">The sequence shown here is derived from an EMBL/GenBank/DDBJ whole genome shotgun (WGS) entry which is preliminary data.</text>
</comment>